<dbReference type="GO" id="GO:0045039">
    <property type="term" value="P:protein insertion into mitochondrial inner membrane"/>
    <property type="evidence" value="ECO:0007669"/>
    <property type="project" value="TreeGrafter"/>
</dbReference>
<keyword evidence="3" id="KW-1185">Reference proteome</keyword>
<reference evidence="2" key="1">
    <citation type="submission" date="2021-05" db="EMBL/GenBank/DDBJ databases">
        <authorList>
            <person name="Tigano A."/>
        </authorList>
    </citation>
    <scope>NUCLEOTIDE SEQUENCE</scope>
</reference>
<protein>
    <submittedName>
        <fullName evidence="2">(Atlantic silverside) hypothetical protein</fullName>
    </submittedName>
</protein>
<dbReference type="InterPro" id="IPR019322">
    <property type="entry name" value="TIMM29"/>
</dbReference>
<organism evidence="2 3">
    <name type="scientific">Menidia menidia</name>
    <name type="common">Atlantic silverside</name>
    <dbReference type="NCBI Taxonomy" id="238744"/>
    <lineage>
        <taxon>Eukaryota</taxon>
        <taxon>Metazoa</taxon>
        <taxon>Chordata</taxon>
        <taxon>Craniata</taxon>
        <taxon>Vertebrata</taxon>
        <taxon>Euteleostomi</taxon>
        <taxon>Actinopterygii</taxon>
        <taxon>Neopterygii</taxon>
        <taxon>Teleostei</taxon>
        <taxon>Neoteleostei</taxon>
        <taxon>Acanthomorphata</taxon>
        <taxon>Ovalentaria</taxon>
        <taxon>Atherinomorphae</taxon>
        <taxon>Atheriniformes</taxon>
        <taxon>Atherinopsidae</taxon>
        <taxon>Menidiinae</taxon>
        <taxon>Menidia</taxon>
    </lineage>
</organism>
<evidence type="ECO:0000313" key="3">
    <source>
        <dbReference type="Proteomes" id="UP000677803"/>
    </source>
</evidence>
<feature type="compositionally biased region" description="Basic and acidic residues" evidence="1">
    <location>
        <begin position="229"/>
        <end position="240"/>
    </location>
</feature>
<comment type="caution">
    <text evidence="2">The sequence shown here is derived from an EMBL/GenBank/DDBJ whole genome shotgun (WGS) entry which is preliminary data.</text>
</comment>
<evidence type="ECO:0000256" key="1">
    <source>
        <dbReference type="SAM" id="MobiDB-lite"/>
    </source>
</evidence>
<dbReference type="AlphaFoldDB" id="A0A8S4B6P8"/>
<accession>A0A8S4B6P8</accession>
<dbReference type="OrthoDB" id="5970620at2759"/>
<evidence type="ECO:0000313" key="2">
    <source>
        <dbReference type="EMBL" id="CAG5898337.1"/>
    </source>
</evidence>
<dbReference type="EMBL" id="CAJRST010008890">
    <property type="protein sequence ID" value="CAG5898337.1"/>
    <property type="molecule type" value="Genomic_DNA"/>
</dbReference>
<dbReference type="PANTHER" id="PTHR21435">
    <property type="entry name" value="MITOCHONDRIAL IMPORT INNER MEMBRANE TRANSLOCASE SUBUNIT TIM29"/>
    <property type="match status" value="1"/>
</dbReference>
<gene>
    <name evidence="2" type="ORF">MMEN_LOCUS9147</name>
</gene>
<dbReference type="PANTHER" id="PTHR21435:SF1">
    <property type="entry name" value="MITOCHONDRIAL IMPORT INNER MEMBRANE TRANSLOCASE SUBUNIT TIM29"/>
    <property type="match status" value="1"/>
</dbReference>
<feature type="region of interest" description="Disordered" evidence="1">
    <location>
        <begin position="219"/>
        <end position="276"/>
    </location>
</feature>
<dbReference type="GO" id="GO:0042721">
    <property type="term" value="C:TIM22 mitochondrial import inner membrane insertion complex"/>
    <property type="evidence" value="ECO:0007669"/>
    <property type="project" value="InterPro"/>
</dbReference>
<name>A0A8S4B6P8_9TELE</name>
<dbReference type="Proteomes" id="UP000677803">
    <property type="component" value="Unassembled WGS sequence"/>
</dbReference>
<sequence length="276" mass="30474">MASLYTVRRMLCAAADGAAAAAAAAPKGRWERLKSSKAEEGVNANWGLSPLLCAGVWCRSLLSDYREACREMVVGAWERPLRSSAYGALLAGVWACFHTNPGRCSFEAALLERSNQLGLLSAWTRSAAADGHVQSLARLREQGRLGYASLGLLSLVYRAENHGDTMLFEARCPDLAAPWRELPGRVLDVGFTGRWWVLDSKMEDYDINEEEFKQLPAHMQDTRPPGVEEVERNERLHRESWLPVAVEEEEDGPAVAAGTDRAGQESQTDAAREERT</sequence>
<proteinExistence type="predicted"/>
<dbReference type="Pfam" id="PF10171">
    <property type="entry name" value="Tim29"/>
    <property type="match status" value="1"/>
</dbReference>